<dbReference type="EMBL" id="CP007452">
    <property type="protein sequence ID" value="AHM55530.1"/>
    <property type="molecule type" value="Genomic_DNA"/>
</dbReference>
<protein>
    <recommendedName>
        <fullName evidence="1">Methyltransferase small domain-containing protein</fullName>
    </recommendedName>
</protein>
<dbReference type="PATRIC" id="fig|1286171.3.peg.163"/>
<dbReference type="AlphaFoldDB" id="W8T3Y3"/>
<evidence type="ECO:0000259" key="1">
    <source>
        <dbReference type="Pfam" id="PF05175"/>
    </source>
</evidence>
<reference evidence="2 3" key="1">
    <citation type="journal article" date="2014" name="Genome Announc.">
        <title>Complete Genome Sequence of Amino Acid-Utilizing Eubacterium acidaminophilum al-2 (DSM 3953).</title>
        <authorList>
            <person name="Poehlein A."/>
            <person name="Andreesen J.R."/>
            <person name="Daniel R."/>
        </authorList>
    </citation>
    <scope>NUCLEOTIDE SEQUENCE [LARGE SCALE GENOMIC DNA]</scope>
    <source>
        <strain evidence="2 3">DSM 3953</strain>
    </source>
</reference>
<accession>W8T3Y3</accession>
<dbReference type="Gene3D" id="3.40.50.150">
    <property type="entry name" value="Vaccinia Virus protein VP39"/>
    <property type="match status" value="1"/>
</dbReference>
<keyword evidence="3" id="KW-1185">Reference proteome</keyword>
<proteinExistence type="predicted"/>
<dbReference type="SUPFAM" id="SSF53335">
    <property type="entry name" value="S-adenosyl-L-methionine-dependent methyltransferases"/>
    <property type="match status" value="1"/>
</dbReference>
<name>W8T3Y3_PEPAC</name>
<evidence type="ECO:0000313" key="2">
    <source>
        <dbReference type="EMBL" id="AHM55530.1"/>
    </source>
</evidence>
<dbReference type="Pfam" id="PF05175">
    <property type="entry name" value="MTS"/>
    <property type="match status" value="1"/>
</dbReference>
<dbReference type="CDD" id="cd02440">
    <property type="entry name" value="AdoMet_MTases"/>
    <property type="match status" value="1"/>
</dbReference>
<dbReference type="STRING" id="1286171.EAL2_c01970"/>
<dbReference type="KEGG" id="eac:EAL2_c01970"/>
<feature type="domain" description="Methyltransferase small" evidence="1">
    <location>
        <begin position="36"/>
        <end position="174"/>
    </location>
</feature>
<dbReference type="PANTHER" id="PTHR47739:SF1">
    <property type="entry name" value="TRNA1(VAL) (ADENINE(37)-N6)-METHYLTRANSFERASE"/>
    <property type="match status" value="1"/>
</dbReference>
<dbReference type="PANTHER" id="PTHR47739">
    <property type="entry name" value="TRNA1(VAL) (ADENINE(37)-N6)-METHYLTRANSFERASE"/>
    <property type="match status" value="1"/>
</dbReference>
<dbReference type="eggNOG" id="COG4123">
    <property type="taxonomic scope" value="Bacteria"/>
</dbReference>
<dbReference type="GO" id="GO:0008168">
    <property type="term" value="F:methyltransferase activity"/>
    <property type="evidence" value="ECO:0007669"/>
    <property type="project" value="InterPro"/>
</dbReference>
<evidence type="ECO:0000313" key="3">
    <source>
        <dbReference type="Proteomes" id="UP000019591"/>
    </source>
</evidence>
<dbReference type="InterPro" id="IPR007848">
    <property type="entry name" value="Small_mtfrase_dom"/>
</dbReference>
<dbReference type="InterPro" id="IPR029063">
    <property type="entry name" value="SAM-dependent_MTases_sf"/>
</dbReference>
<gene>
    <name evidence="2" type="ORF">EAL2_c01970</name>
</gene>
<dbReference type="HOGENOM" id="CLU_061983_3_1_9"/>
<organism evidence="2 3">
    <name type="scientific">Peptoclostridium acidaminophilum DSM 3953</name>
    <dbReference type="NCBI Taxonomy" id="1286171"/>
    <lineage>
        <taxon>Bacteria</taxon>
        <taxon>Bacillati</taxon>
        <taxon>Bacillota</taxon>
        <taxon>Clostridia</taxon>
        <taxon>Peptostreptococcales</taxon>
        <taxon>Peptoclostridiaceae</taxon>
        <taxon>Peptoclostridium</taxon>
    </lineage>
</organism>
<dbReference type="Proteomes" id="UP000019591">
    <property type="component" value="Chromosome"/>
</dbReference>
<sequence length="252" mass="27919">MDMDIEIKDNERIDDLQVNGLRIIQDTGGFCFGVDAVLLANFTKAKAGERVVDLGTGTGIIPILIAGKSSAASVLGVEIQAEVADMARRSVELNGLEERVEIINMDIKDIPTRLQLNTFHVVTSNPPYMHPAGVKNPNDKKAISRHEIMCSLEDVICMASRLLMSGGKFFMVHRPTRLADIICLARSYKLEPKQIRFVHPSAGKSPNMMLIQFTKGGKPELKILEPLYIYEASGEYTRQIRDIYSSESIGVI</sequence>
<dbReference type="InterPro" id="IPR050210">
    <property type="entry name" value="tRNA_Adenine-N(6)_MTase"/>
</dbReference>